<evidence type="ECO:0000256" key="1">
    <source>
        <dbReference type="SAM" id="Phobius"/>
    </source>
</evidence>
<reference evidence="3" key="3">
    <citation type="submission" date="2018-08" db="EMBL/GenBank/DDBJ databases">
        <title>Leveraging single-cell genomics to expand the Fungal Tree of Life.</title>
        <authorList>
            <consortium name="DOE Joint Genome Institute"/>
            <person name="Ahrendt S.R."/>
            <person name="Quandt C.A."/>
            <person name="Ciobanu D."/>
            <person name="Clum A."/>
            <person name="Salamov A."/>
            <person name="Andreopoulos B."/>
            <person name="Cheng J.-F."/>
            <person name="Woyke T."/>
            <person name="Pelin A."/>
            <person name="Henrissat B."/>
            <person name="Reynolds N."/>
            <person name="Benny G.L."/>
            <person name="Smith M.E."/>
            <person name="James T.Y."/>
            <person name="Grigoriev I.V."/>
        </authorList>
    </citation>
    <scope>NUCLEOTIDE SEQUENCE</scope>
    <source>
        <strain evidence="3">CSF55</strain>
    </source>
</reference>
<name>A0A075AWK2_ROZAC</name>
<proteinExistence type="predicted"/>
<organism evidence="2 4">
    <name type="scientific">Rozella allomycis (strain CSF55)</name>
    <dbReference type="NCBI Taxonomy" id="988480"/>
    <lineage>
        <taxon>Eukaryota</taxon>
        <taxon>Fungi</taxon>
        <taxon>Fungi incertae sedis</taxon>
        <taxon>Cryptomycota</taxon>
        <taxon>Cryptomycota incertae sedis</taxon>
        <taxon>Rozella</taxon>
    </lineage>
</organism>
<dbReference type="AlphaFoldDB" id="A0A075AWK2"/>
<dbReference type="Proteomes" id="UP000030755">
    <property type="component" value="Unassembled WGS sequence"/>
</dbReference>
<keyword evidence="4" id="KW-1185">Reference proteome</keyword>
<dbReference type="EMBL" id="KE560945">
    <property type="protein sequence ID" value="EPZ34537.1"/>
    <property type="molecule type" value="Genomic_DNA"/>
</dbReference>
<gene>
    <name evidence="2" type="ORF">O9G_001793</name>
    <name evidence="3" type="ORF">ROZALSC1DRAFT_26901</name>
</gene>
<evidence type="ECO:0000313" key="4">
    <source>
        <dbReference type="Proteomes" id="UP000030755"/>
    </source>
</evidence>
<evidence type="ECO:0000313" key="3">
    <source>
        <dbReference type="EMBL" id="RKP21700.1"/>
    </source>
</evidence>
<dbReference type="Proteomes" id="UP000281549">
    <property type="component" value="Unassembled WGS sequence"/>
</dbReference>
<sequence length="330" mass="38139">MDWRVEVEPRRPDIVKKIIHTLKEPLGNLNDDVLLGIATKFEAAIYNERYVHEDVERSPNDFYTPKHKFNQAQTAQMVKTEERVTNAPTQQSPALLNLSEQEKQLVIQKLEQHKSQIICLESLFKDKNIADHPNLPKLEKVRAMILKQIKMIPMNAFFLNLTTLDKLLETIKIGIRPIYEKLQELKKLNAQKVTPTPAKAAPPADITKARNVEQNANYQAQEKQRAQNLLTNVKKAFEEVRKDTEKNLFRETFEAANLYGDGQILSLLTKSMDVFNSRGPIKIKTGFTYPKMWLEREIALLISILMAITSNFIFLYNIPRRIFVTKKAIK</sequence>
<keyword evidence="1" id="KW-0812">Transmembrane</keyword>
<dbReference type="HOGENOM" id="CLU_842366_0_0_1"/>
<evidence type="ECO:0000313" key="5">
    <source>
        <dbReference type="Proteomes" id="UP000281549"/>
    </source>
</evidence>
<feature type="transmembrane region" description="Helical" evidence="1">
    <location>
        <begin position="298"/>
        <end position="318"/>
    </location>
</feature>
<reference evidence="2 4" key="1">
    <citation type="journal article" date="2013" name="Curr. Biol.">
        <title>Shared signatures of parasitism and phylogenomics unite Cryptomycota and microsporidia.</title>
        <authorList>
            <person name="James T.Y."/>
            <person name="Pelin A."/>
            <person name="Bonen L."/>
            <person name="Ahrendt S."/>
            <person name="Sain D."/>
            <person name="Corradi N."/>
            <person name="Stajich J.E."/>
        </authorList>
    </citation>
    <scope>NUCLEOTIDE SEQUENCE [LARGE SCALE GENOMIC DNA]</scope>
    <source>
        <strain evidence="2 4">CSF55</strain>
        <strain evidence="2 4">CSF55</strain>
    </source>
</reference>
<dbReference type="EMBL" id="ML004935">
    <property type="protein sequence ID" value="RKP21700.1"/>
    <property type="molecule type" value="Genomic_DNA"/>
</dbReference>
<keyword evidence="1" id="KW-0472">Membrane</keyword>
<evidence type="ECO:0000313" key="2">
    <source>
        <dbReference type="EMBL" id="EPZ34537.1"/>
    </source>
</evidence>
<accession>A0A075AWK2</accession>
<protein>
    <submittedName>
        <fullName evidence="2">Uncharacterized protein</fullName>
    </submittedName>
</protein>
<reference evidence="5" key="2">
    <citation type="journal article" date="2018" name="Nat. Microbiol.">
        <title>Leveraging single-cell genomics to expand the fungal tree of life.</title>
        <authorList>
            <person name="Ahrendt S.R."/>
            <person name="Quandt C.A."/>
            <person name="Ciobanu D."/>
            <person name="Clum A."/>
            <person name="Salamov A."/>
            <person name="Andreopoulos B."/>
            <person name="Cheng J.F."/>
            <person name="Woyke T."/>
            <person name="Pelin A."/>
            <person name="Henrissat B."/>
            <person name="Reynolds N.K."/>
            <person name="Benny G.L."/>
            <person name="Smith M.E."/>
            <person name="James T.Y."/>
            <person name="Grigoriev I.V."/>
        </authorList>
    </citation>
    <scope>NUCLEOTIDE SEQUENCE [LARGE SCALE GENOMIC DNA]</scope>
    <source>
        <strain evidence="5">CSF55</strain>
    </source>
</reference>
<keyword evidence="1" id="KW-1133">Transmembrane helix</keyword>